<evidence type="ECO:0008006" key="9">
    <source>
        <dbReference type="Google" id="ProtNLM"/>
    </source>
</evidence>
<dbReference type="InterPro" id="IPR013783">
    <property type="entry name" value="Ig-like_fold"/>
</dbReference>
<sequence>MRMCRALVFLFLVAVGCVAVGQTVGLNGPTGMGRCEQAMFTVAFTAHASQTASAICFTVTLPNAGFVYVADSGQITLHDGEVVAAEPTPSGLNLVWDLDLLLGYPYALPPGETVTLEFAVGTGCGTISGTLSARVDYEQQGIPGYLTDSQPVEILPGAVQISKEPSVQDARVGDTVAWTITVENTGLGPIHNVVVTDTLGAGLAYVSATPDPDAVGGQVITWSLGSIPAGGQEQVQLSAEVVACKGLDNAADARFGCDDGSVCYDTAVDGGTATASVRLILQQPLLAWPPPTVEIPYCAQEGVEVVLPFTNVGEGPAYNVRWCVDCDPLVITNVGAGAYYEEGCFILEDPIPPNETFNLTFTVSVPDGWDWCAGVPSGLVICKIVYENVCGEKFYPPVQLGGFSTTYGPEGPPTLNVSLTGAEEVYICTEQDYTLSVSFSGLDACGNGGTSDISVVVDVPAGFTVLDAGGGDWTPGSDGTGGTISWTIPPTSPLSTTIRLRAPDSQQCHQVATLSATATAYDCCGCAISATSSVPIAIECYQLASVIREASPSVQEKCAEITYTNTYTFADDGPEVYFTDLEFIAYAENAQKYVAGSLTITIDGNPASPITVIDNTPGRSLVIQGIDDSGLVWGHTLVISYQLRLTPDSEPPSCPSSSTFYTWTTLNLDGKCAIGDECTEPCQVTEILAVTSATPTMSVSLTGLPDDFVDPCGTYDITLTLTKTSTFDPHDVVLTLENLNYYIVDLNSIQVSGVQPASPIPKDYGTYYEWEYGEAFVGQPNGAQSVLQFQVRKRCGPEVELRSEALYTDRCGGTCSVSDTEAPAYLRSPNLFVYKTPEVVYATQNEITWTIYVVNSGNGYAYEVWVDDVLGSGLKYESSSVTPSTGVTTTPHYDHLGNSINGVSWHIDAMTPGEQRVITLTARMVACSDLWDEVTTSLGCGGEDCLPPVSDDSTVLIPPTQLVATSSTTSPIATCTEQKALIRIRNAGDPAVYELVVREALPPGIEYVAGTTRWRKGSGSWQSGSDPTFSGDIWSGYTLEWTETEVPGLAELRSRQTLEIEFGIRALCNFTGGNLGGQVGYLNVCGEPGSLPVGTFRLDARQPSLSVNKVQTSPMGPVDCDSLITWRIDVTNTSDIPIPYVWVEDELGSAFEYVSSTGGIDGGYGSGSTATWVIENLAPGATAQLTITARHVFCGDLTNTVSAWWGCGSDSDGSSDTMDADCLTDIPATKMITASRNPTVSLSMNLDPALIPACEKSTLTLTLHNPSTASAAAVDVRISLPSGLSYVLGTTRIDCGGGFVPAGDPVESGGYLYWYDPVDQGSNLCDAIPQGGSVSLQFDVQANCYITAGSLGITVYYYDCCYSTQFQRSSSPTVQPALPVLTVTKTPDSVALDCHDPNSTVTWTITVTNTGAAQADWVRVEDTLGSSFVYVDSNPGATQIDGYTYAWEFGPLAPGESTNLSITAHLTRPSETCSAGPRTNTVRATWGCGTPDGDPTTPEGCASGIWVQDTALVTISDLYLAPSDIQPVLTCVADGNYQGRIQVRVRNQGDAQVTEDFRLTLTEAQTGWSVTGYFYQDFGGTLPINSGSSRTIWVENWPVSCDTCTYQFVIQLDSADEICECREGNNQNSRTWTITIPDITVRRETLALVCAGDGQVRISGTVTLGNEGCGSNLTADVPMRFVLHDGTGCSGTVLHQWTETFSNVNIPAGGEQTFDVSHTFSLDLCAEASGCTVSLFIEADYTDSICECDGTNNTFCTEFNIDIPDVVVTHENLALTCAGDGQVRISGTVTLGNEGCGDNLTANVPVRLTLYDQAGCNGTVLHQWTATFSSVNIPAGGEQSFDVTHTFPLDLCAEASGCTVSLLIEADYTGSICECDGTNNTLCTSFPVEIPDLAVVTVEPTVPDSCSPGQVAVTVANVGCVESPAGTVVRITGDATGETDLPSIPAGQEITVTVYLNEVLPCGTHQVTATVDPVGTVCECSSENNSQEAEFTVVDPDLTVSELTVECQGDGSFAVSAAVQNVGTEAAPPTTVRIYVEVALFNTVDIPPLAIGGSYTVNYVTPRIKCGEAHLFRLVVDENNVICECDEGNNEAQATASCGCPALVTQKEIAQITRGGIPIDPSLPIQAGDVITYRLAVQNVGEGKAFNVDISDTLPSEFLYISGTTQASWPSGTYSSNPSGAPGPSLFWDTSAELWPSETLVLEFQAVVTNAVVQGEIYTNWMYTTGEEGDGSSIPPDMSATVPADDDPYDCSSVSHEAAAIPALSVDKEIADVIRNGVSIWPTNTVEPGDLIHWRFTIRNIGMGTAYDVNFTDELPAGLVYVEGTYEVDDPPQAGSLGISVGSTGHLVADISATINGGGTLTADFFTYVTSAVQQGVALDNYAGTTGKDGYNTPIPAENPQADDTSDDDPDDLDPDDTGFATIGVAEPALALEKEIIDVLRGGVSIWPTPIVLWGDVIVYQVTVKNVGLGTAYDVDLTDELPLGLAYDTSYGDGTYTVDNPAASGSLGIPAGATGKIVADISATVAGGGTLVAVYRAQVTPDAVPGVYVTNLARVTGRDGAKTPIPDFNLYVNDTYPDQDSTTIRVGAPALVTNKAYYCEPCDPCAPESGDCDPCLEEPIEVSVGSTVGFQLVVANVGYSPAYDIMVEDFLPAGLVYVEKSAVVRWSGGTVQVEPTGSPGPVLTWVTGQTLGPGERLVITFDALVTVDASVGTEVHNLMFASGVDTFSTPIPADSSSFVPQDDDPDDRSALKLIVRAGPIGTAPPITGTASAARAAGGWAALGLVALGGLLALRFRKIIVARVLWLGVLVFLILAGWGADSHGATHTIVLTSDPLRGGTVFGAGQYETGERVTLTALPSRGFVFVAWFEDEENVSSSPVLEFIADRDRTLVARFQPSLEFVGIIGLGQGRLALLPTVALDTGRVEIRPRFLFRTTPWDLRFVAAFAGENWTDAQVHLTGSWEKLRFGGGMMFNPAGPAYRSAYFMISGPWDDLRLGFRVTHYPASGSPPAPYFLHTLTLSTRDLSVTLRGEERAGLMFKDASVSVFGMPICCGITAQGTFSFTKAGFSHAQVALTQLPFFCCGLTIDTAVTFTADRKAIELSPRWSPLCDVCLTVYGDVLWDRDAFHWNGFALYGYKIRCCFGSSCCPGGAGGYVEILTAFDPSQVSGDFQGDEFEYLKVHACRPACCGGTYAFDVIAFFSPTGLFGLSRIKTALSAPLFPSFVLTATLEAQAGGAALSVGWEVRF</sequence>
<dbReference type="Proteomes" id="UP000287233">
    <property type="component" value="Chromosome"/>
</dbReference>
<evidence type="ECO:0000313" key="8">
    <source>
        <dbReference type="Proteomes" id="UP000287233"/>
    </source>
</evidence>
<keyword evidence="2" id="KW-0812">Transmembrane</keyword>
<feature type="domain" description="DUF11" evidence="4">
    <location>
        <begin position="1381"/>
        <end position="1485"/>
    </location>
</feature>
<evidence type="ECO:0000259" key="5">
    <source>
        <dbReference type="Pfam" id="PF07705"/>
    </source>
</evidence>
<feature type="chain" id="PRO_5019273133" description="DUF11 domain-containing protein" evidence="3">
    <location>
        <begin position="20"/>
        <end position="3246"/>
    </location>
</feature>
<dbReference type="InterPro" id="IPR011635">
    <property type="entry name" value="CARDB"/>
</dbReference>
<evidence type="ECO:0000259" key="6">
    <source>
        <dbReference type="Pfam" id="PF18998"/>
    </source>
</evidence>
<dbReference type="Pfam" id="PF18998">
    <property type="entry name" value="Flg_new_2"/>
    <property type="match status" value="1"/>
</dbReference>
<feature type="domain" description="DUF11" evidence="4">
    <location>
        <begin position="2621"/>
        <end position="2717"/>
    </location>
</feature>
<feature type="region of interest" description="Disordered" evidence="1">
    <location>
        <begin position="2388"/>
        <end position="2417"/>
    </location>
</feature>
<evidence type="ECO:0000259" key="4">
    <source>
        <dbReference type="Pfam" id="PF01345"/>
    </source>
</evidence>
<feature type="compositionally biased region" description="Acidic residues" evidence="1">
    <location>
        <begin position="2404"/>
        <end position="2417"/>
    </location>
</feature>
<protein>
    <recommendedName>
        <fullName evidence="9">DUF11 domain-containing protein</fullName>
    </recommendedName>
</protein>
<feature type="domain" description="DUF11" evidence="4">
    <location>
        <begin position="159"/>
        <end position="253"/>
    </location>
</feature>
<dbReference type="Gene3D" id="2.60.40.10">
    <property type="entry name" value="Immunoglobulins"/>
    <property type="match status" value="6"/>
</dbReference>
<dbReference type="KEGG" id="bih:BIP78_1594"/>
<dbReference type="Pfam" id="PF07705">
    <property type="entry name" value="CARDB"/>
    <property type="match status" value="2"/>
</dbReference>
<organism evidence="7 8">
    <name type="scientific">Bipolaricaulis sibiricus</name>
    <dbReference type="NCBI Taxonomy" id="2501609"/>
    <lineage>
        <taxon>Bacteria</taxon>
        <taxon>Candidatus Bipolaricaulota</taxon>
        <taxon>Candidatus Bipolaricaulia</taxon>
        <taxon>Candidatus Bipolaricaulales</taxon>
        <taxon>Candidatus Bipolaricaulaceae</taxon>
        <taxon>Candidatus Bipolaricaulis</taxon>
    </lineage>
</organism>
<dbReference type="PANTHER" id="PTHR34819">
    <property type="entry name" value="LARGE CYSTEINE-RICH PERIPLASMIC PROTEIN OMCB"/>
    <property type="match status" value="1"/>
</dbReference>
<dbReference type="InterPro" id="IPR044060">
    <property type="entry name" value="Bacterial_rp_domain"/>
</dbReference>
<feature type="signal peptide" evidence="3">
    <location>
        <begin position="1"/>
        <end position="19"/>
    </location>
</feature>
<dbReference type="PANTHER" id="PTHR34819:SF3">
    <property type="entry name" value="CELL SURFACE PROTEIN"/>
    <property type="match status" value="1"/>
</dbReference>
<feature type="domain" description="DUF11" evidence="4">
    <location>
        <begin position="2454"/>
        <end position="2533"/>
    </location>
</feature>
<feature type="domain" description="CARDB" evidence="5">
    <location>
        <begin position="1891"/>
        <end position="1987"/>
    </location>
</feature>
<accession>A0A410FWM9</accession>
<keyword evidence="2" id="KW-0472">Membrane</keyword>
<name>A0A410FWM9_BIPS1</name>
<dbReference type="EMBL" id="CP034928">
    <property type="protein sequence ID" value="QAA77358.1"/>
    <property type="molecule type" value="Genomic_DNA"/>
</dbReference>
<keyword evidence="2" id="KW-1133">Transmembrane helix</keyword>
<feature type="domain" description="Bacterial repeat" evidence="6">
    <location>
        <begin position="2830"/>
        <end position="2896"/>
    </location>
</feature>
<feature type="transmembrane region" description="Helical" evidence="2">
    <location>
        <begin position="2800"/>
        <end position="2819"/>
    </location>
</feature>
<reference evidence="8" key="1">
    <citation type="submission" date="2018-12" db="EMBL/GenBank/DDBJ databases">
        <title>Complete genome sequence of an uncultured bacterium of the candidate phylum Bipolaricaulota.</title>
        <authorList>
            <person name="Kadnikov V.V."/>
            <person name="Mardanov A.V."/>
            <person name="Beletsky A.V."/>
            <person name="Frank Y.A."/>
            <person name="Karnachuk O.V."/>
            <person name="Ravin N.V."/>
        </authorList>
    </citation>
    <scope>NUCLEOTIDE SEQUENCE [LARGE SCALE GENOMIC DNA]</scope>
</reference>
<evidence type="ECO:0000313" key="7">
    <source>
        <dbReference type="EMBL" id="QAA77358.1"/>
    </source>
</evidence>
<feature type="transmembrane region" description="Helical" evidence="2">
    <location>
        <begin position="2776"/>
        <end position="2793"/>
    </location>
</feature>
<feature type="domain" description="CARDB" evidence="5">
    <location>
        <begin position="1996"/>
        <end position="2093"/>
    </location>
</feature>
<gene>
    <name evidence="7" type="ORF">BIP78_1594</name>
</gene>
<feature type="domain" description="DUF11" evidence="4">
    <location>
        <begin position="840"/>
        <end position="926"/>
    </location>
</feature>
<dbReference type="InterPro" id="IPR047589">
    <property type="entry name" value="DUF11_rpt"/>
</dbReference>
<feature type="domain" description="DUF11" evidence="4">
    <location>
        <begin position="2125"/>
        <end position="2230"/>
    </location>
</feature>
<dbReference type="InterPro" id="IPR051172">
    <property type="entry name" value="Chlamydia_OmcB"/>
</dbReference>
<dbReference type="Pfam" id="PF01345">
    <property type="entry name" value="DUF11"/>
    <property type="match status" value="7"/>
</dbReference>
<keyword evidence="3" id="KW-0732">Signal</keyword>
<dbReference type="NCBIfam" id="TIGR01451">
    <property type="entry name" value="B_ant_repeat"/>
    <property type="match status" value="6"/>
</dbReference>
<dbReference type="PROSITE" id="PS51257">
    <property type="entry name" value="PROKAR_LIPOPROTEIN"/>
    <property type="match status" value="1"/>
</dbReference>
<evidence type="ECO:0000256" key="2">
    <source>
        <dbReference type="SAM" id="Phobius"/>
    </source>
</evidence>
<proteinExistence type="predicted"/>
<feature type="domain" description="DUF11" evidence="4">
    <location>
        <begin position="1107"/>
        <end position="1213"/>
    </location>
</feature>
<evidence type="ECO:0000256" key="1">
    <source>
        <dbReference type="SAM" id="MobiDB-lite"/>
    </source>
</evidence>
<dbReference type="InterPro" id="IPR001434">
    <property type="entry name" value="OmcB-like_DUF11"/>
</dbReference>
<evidence type="ECO:0000256" key="3">
    <source>
        <dbReference type="SAM" id="SignalP"/>
    </source>
</evidence>